<feature type="transmembrane region" description="Helical" evidence="1">
    <location>
        <begin position="80"/>
        <end position="101"/>
    </location>
</feature>
<accession>A0A345BXM6</accession>
<name>A0A345BXM6_9BACI</name>
<feature type="transmembrane region" description="Helical" evidence="1">
    <location>
        <begin position="388"/>
        <end position="405"/>
    </location>
</feature>
<evidence type="ECO:0000259" key="2">
    <source>
        <dbReference type="Pfam" id="PF01970"/>
    </source>
</evidence>
<protein>
    <submittedName>
        <fullName evidence="3">Tripartite tricarboxylate transporter permease</fullName>
    </submittedName>
</protein>
<dbReference type="RefSeq" id="WP_114371830.1">
    <property type="nucleotide sequence ID" value="NZ_CP031092.1"/>
</dbReference>
<sequence length="502" mass="52906">METLESILYGFEVALEPLNILFVMIGVFAGTVIGMIPGLGPISILALMIPVTFGMDPAAGLILMAGVYYGAIFGGSTSSILLNAPGVAGAVATSFDGYPLAKKGQPGKALATAAYASFIGGTISVIGLMLLAPMLSAVAVSFGPTEYFALMVLGLTFVVSLSDKSMVKGLIATVIGIMISIVGIDLQTGTLRYTFGIPQLMEGIEFLIVALGLFALAEVFMMLLRGSSLGKRQKISSLKLNKREIKQIAPPVGRSSILGFFTGVLPGAGATIGSFLGYSMEKRIAKDKHTFGKGNLKGLAAPEAANNAASGGSFVPLLTLGIPGSGTTAILLGALLVMGITPGPLMLEDHPDIFWGVIASMYIGNIFLLILNLPLIPYIAKILDIPKAMLMSLIIVFCLIGVYGLSLSTFDLWLLLIFAVVGFAMRLYGFPAAPMILALILGDIMEESMRQALQISNGDWMVFLTNPISVTMLAIAALSLLSPVFISAFKKMRQRRNKNLGM</sequence>
<feature type="transmembrane region" description="Helical" evidence="1">
    <location>
        <begin position="204"/>
        <end position="224"/>
    </location>
</feature>
<feature type="transmembrane region" description="Helical" evidence="1">
    <location>
        <begin position="113"/>
        <end position="132"/>
    </location>
</feature>
<dbReference type="KEGG" id="rue:DT065_06495"/>
<feature type="domain" description="DUF112" evidence="2">
    <location>
        <begin position="20"/>
        <end position="437"/>
    </location>
</feature>
<evidence type="ECO:0000256" key="1">
    <source>
        <dbReference type="SAM" id="Phobius"/>
    </source>
</evidence>
<feature type="transmembrane region" description="Helical" evidence="1">
    <location>
        <begin position="257"/>
        <end position="278"/>
    </location>
</feature>
<evidence type="ECO:0000313" key="4">
    <source>
        <dbReference type="Proteomes" id="UP000252100"/>
    </source>
</evidence>
<dbReference type="PANTHER" id="PTHR35342">
    <property type="entry name" value="TRICARBOXYLIC TRANSPORT PROTEIN"/>
    <property type="match status" value="1"/>
</dbReference>
<proteinExistence type="predicted"/>
<feature type="transmembrane region" description="Helical" evidence="1">
    <location>
        <begin position="460"/>
        <end position="489"/>
    </location>
</feature>
<feature type="transmembrane region" description="Helical" evidence="1">
    <location>
        <begin position="138"/>
        <end position="159"/>
    </location>
</feature>
<dbReference type="PANTHER" id="PTHR35342:SF5">
    <property type="entry name" value="TRICARBOXYLIC TRANSPORT PROTEIN"/>
    <property type="match status" value="1"/>
</dbReference>
<reference evidence="3 4" key="1">
    <citation type="journal article" date="2018" name="J. Microbiol.">
        <title>Salicibibacter kimchii gen. nov., sp. nov., a moderately halophilic and alkalitolerant bacterium in the family Bacillaceae, isolated from kimchi.</title>
        <authorList>
            <person name="Jang J.Y."/>
            <person name="Oh Y.J."/>
            <person name="Lim S.K."/>
            <person name="Park H.K."/>
            <person name="Lee C."/>
            <person name="Kim J.Y."/>
            <person name="Lee M.A."/>
            <person name="Choi H.J."/>
        </authorList>
    </citation>
    <scope>NUCLEOTIDE SEQUENCE [LARGE SCALE GENOMIC DNA]</scope>
    <source>
        <strain evidence="3 4">NKC1-1</strain>
    </source>
</reference>
<keyword evidence="1" id="KW-1133">Transmembrane helix</keyword>
<dbReference type="AlphaFoldDB" id="A0A345BXM6"/>
<keyword evidence="1" id="KW-0812">Transmembrane</keyword>
<organism evidence="3 4">
    <name type="scientific">Salicibibacter kimchii</name>
    <dbReference type="NCBI Taxonomy" id="2099786"/>
    <lineage>
        <taxon>Bacteria</taxon>
        <taxon>Bacillati</taxon>
        <taxon>Bacillota</taxon>
        <taxon>Bacilli</taxon>
        <taxon>Bacillales</taxon>
        <taxon>Bacillaceae</taxon>
        <taxon>Salicibibacter</taxon>
    </lineage>
</organism>
<feature type="transmembrane region" description="Helical" evidence="1">
    <location>
        <begin position="412"/>
        <end position="440"/>
    </location>
</feature>
<keyword evidence="4" id="KW-1185">Reference proteome</keyword>
<feature type="transmembrane region" description="Helical" evidence="1">
    <location>
        <begin position="20"/>
        <end position="46"/>
    </location>
</feature>
<dbReference type="OrthoDB" id="9781349at2"/>
<gene>
    <name evidence="3" type="ORF">DT065_06495</name>
</gene>
<keyword evidence="1" id="KW-0472">Membrane</keyword>
<dbReference type="Proteomes" id="UP000252100">
    <property type="component" value="Chromosome"/>
</dbReference>
<feature type="transmembrane region" description="Helical" evidence="1">
    <location>
        <begin position="353"/>
        <end position="376"/>
    </location>
</feature>
<feature type="transmembrane region" description="Helical" evidence="1">
    <location>
        <begin position="166"/>
        <end position="184"/>
    </location>
</feature>
<feature type="transmembrane region" description="Helical" evidence="1">
    <location>
        <begin position="320"/>
        <end position="341"/>
    </location>
</feature>
<dbReference type="InterPro" id="IPR002823">
    <property type="entry name" value="DUF112_TM"/>
</dbReference>
<dbReference type="Pfam" id="PF01970">
    <property type="entry name" value="TctA"/>
    <property type="match status" value="1"/>
</dbReference>
<feature type="transmembrane region" description="Helical" evidence="1">
    <location>
        <begin position="58"/>
        <end position="74"/>
    </location>
</feature>
<evidence type="ECO:0000313" key="3">
    <source>
        <dbReference type="EMBL" id="AXF55707.1"/>
    </source>
</evidence>
<dbReference type="EMBL" id="CP031092">
    <property type="protein sequence ID" value="AXF55707.1"/>
    <property type="molecule type" value="Genomic_DNA"/>
</dbReference>